<evidence type="ECO:0000313" key="1">
    <source>
        <dbReference type="EMBL" id="CAD1823594.1"/>
    </source>
</evidence>
<name>A0A6V7NZ04_ANACO</name>
<sequence>MAYNPDGVSDFEANLDLNDLAYSKFLRKFAGESPALVTKRNIRHSFCTARYESLQGELASSRAGEYFDVWYSFLALRDLHIGLKSRSKLLPSTEVYSPQFVARQFGFTQAVPAPAKFFTANIATYCPPTKSIADANQSSAMGNRLHQFFKLVSFRPNYTGVLGFRYAVNWDIFLKKTFAPVISHAHRKTRHPLTPFPSKTQSEALLSYPDQKKNRKRLVKLRLFPL</sequence>
<accession>A0A6V7NZ04</accession>
<proteinExistence type="predicted"/>
<protein>
    <submittedName>
        <fullName evidence="1">Uncharacterized protein</fullName>
    </submittedName>
</protein>
<dbReference type="EMBL" id="LR862143">
    <property type="protein sequence ID" value="CAD1823594.1"/>
    <property type="molecule type" value="Genomic_DNA"/>
</dbReference>
<gene>
    <name evidence="1" type="ORF">CB5_LOCUS6805</name>
</gene>
<organism evidence="1">
    <name type="scientific">Ananas comosus var. bracteatus</name>
    <name type="common">red pineapple</name>
    <dbReference type="NCBI Taxonomy" id="296719"/>
    <lineage>
        <taxon>Eukaryota</taxon>
        <taxon>Viridiplantae</taxon>
        <taxon>Streptophyta</taxon>
        <taxon>Embryophyta</taxon>
        <taxon>Tracheophyta</taxon>
        <taxon>Spermatophyta</taxon>
        <taxon>Magnoliopsida</taxon>
        <taxon>Liliopsida</taxon>
        <taxon>Poales</taxon>
        <taxon>Bromeliaceae</taxon>
        <taxon>Bromelioideae</taxon>
        <taxon>Ananas</taxon>
    </lineage>
</organism>
<reference evidence="1" key="1">
    <citation type="submission" date="2020-07" db="EMBL/GenBank/DDBJ databases">
        <authorList>
            <person name="Lin J."/>
        </authorList>
    </citation>
    <scope>NUCLEOTIDE SEQUENCE</scope>
</reference>
<dbReference type="AlphaFoldDB" id="A0A6V7NZ04"/>